<evidence type="ECO:0000313" key="2">
    <source>
        <dbReference type="Proteomes" id="UP000245506"/>
    </source>
</evidence>
<sequence length="305" mass="35550">MIEQADFPALVERAMAVSGRNHMRPVIEKELLHYDILFTLDNEGLLNALTFQGGTSLRLCYGSPRFSEDLDFTGGRDFTTNKLLDIKACIEHYVGNRYQLEVSVKEPPELKNAPEYQGVNVDKWQISIVTSPERRDLPRQRIKLEIANIPSYSREPRALQVNYDFLPDGYSDTLVLCESLNEVMADKVISLVNTHRYVRHRDIWDLRWLKQQGATLNTDWINNKIQDYKISDYLTKLDEMRERLPDIIHGKPFQDEMSRFIPMDVQERTLLKDGFYAYLLQETQEILVNVKREISESSKGETFII</sequence>
<keyword evidence="2" id="KW-1185">Reference proteome</keyword>
<organism evidence="1 2">
    <name type="scientific">Leucothrix arctica</name>
    <dbReference type="NCBI Taxonomy" id="1481894"/>
    <lineage>
        <taxon>Bacteria</taxon>
        <taxon>Pseudomonadati</taxon>
        <taxon>Pseudomonadota</taxon>
        <taxon>Gammaproteobacteria</taxon>
        <taxon>Thiotrichales</taxon>
        <taxon>Thiotrichaceae</taxon>
        <taxon>Leucothrix</taxon>
    </lineage>
</organism>
<gene>
    <name evidence="1" type="ORF">DKT75_00460</name>
</gene>
<proteinExistence type="predicted"/>
<dbReference type="Proteomes" id="UP000245506">
    <property type="component" value="Unassembled WGS sequence"/>
</dbReference>
<dbReference type="RefSeq" id="WP_109821472.1">
    <property type="nucleotide sequence ID" value="NZ_QGKL01000004.1"/>
</dbReference>
<dbReference type="EMBL" id="QGKL01000004">
    <property type="protein sequence ID" value="PWQ99577.1"/>
    <property type="molecule type" value="Genomic_DNA"/>
</dbReference>
<dbReference type="Pfam" id="PF08843">
    <property type="entry name" value="AbiEii"/>
    <property type="match status" value="1"/>
</dbReference>
<dbReference type="InterPro" id="IPR014942">
    <property type="entry name" value="AbiEii"/>
</dbReference>
<dbReference type="GO" id="GO:0016740">
    <property type="term" value="F:transferase activity"/>
    <property type="evidence" value="ECO:0007669"/>
    <property type="project" value="UniProtKB-KW"/>
</dbReference>
<reference evidence="1 2" key="1">
    <citation type="submission" date="2018-05" db="EMBL/GenBank/DDBJ databases">
        <title>Leucothrix arctica sp. nov., isolated from Arctic seawater.</title>
        <authorList>
            <person name="Choi A."/>
            <person name="Baek K."/>
        </authorList>
    </citation>
    <scope>NUCLEOTIDE SEQUENCE [LARGE SCALE GENOMIC DNA]</scope>
    <source>
        <strain evidence="1 2">IMCC9719</strain>
    </source>
</reference>
<comment type="caution">
    <text evidence="1">The sequence shown here is derived from an EMBL/GenBank/DDBJ whole genome shotgun (WGS) entry which is preliminary data.</text>
</comment>
<dbReference type="AlphaFoldDB" id="A0A317CMZ9"/>
<dbReference type="OrthoDB" id="158131at2"/>
<protein>
    <submittedName>
        <fullName evidence="1">Nucleotidyl transferase AbiEii/AbiGii toxin family protein</fullName>
    </submittedName>
</protein>
<dbReference type="Gene3D" id="3.10.450.620">
    <property type="entry name" value="JHP933, nucleotidyltransferase-like core domain"/>
    <property type="match status" value="1"/>
</dbReference>
<evidence type="ECO:0000313" key="1">
    <source>
        <dbReference type="EMBL" id="PWQ99577.1"/>
    </source>
</evidence>
<keyword evidence="1" id="KW-0808">Transferase</keyword>
<accession>A0A317CMZ9</accession>
<name>A0A317CMZ9_9GAMM</name>